<dbReference type="EMBL" id="CP008887">
    <property type="protein sequence ID" value="AIU69308.1"/>
    <property type="molecule type" value="Genomic_DNA"/>
</dbReference>
<dbReference type="InterPro" id="IPR017850">
    <property type="entry name" value="Alkaline_phosphatase_core_sf"/>
</dbReference>
<dbReference type="PROSITE" id="PS00018">
    <property type="entry name" value="EF_HAND_1"/>
    <property type="match status" value="1"/>
</dbReference>
<dbReference type="Gene3D" id="1.10.60.40">
    <property type="match status" value="1"/>
</dbReference>
<keyword evidence="8" id="KW-0460">Magnesium</keyword>
<dbReference type="Gene3D" id="3.40.720.10">
    <property type="entry name" value="Alkaline Phosphatase, subunit A"/>
    <property type="match status" value="1"/>
</dbReference>
<gene>
    <name evidence="9" type="ORF">TEU_02540</name>
</gene>
<evidence type="ECO:0000256" key="7">
    <source>
        <dbReference type="ARBA" id="ARBA00022833"/>
    </source>
</evidence>
<dbReference type="SMART" id="SM00098">
    <property type="entry name" value="alkPPc"/>
    <property type="match status" value="1"/>
</dbReference>
<evidence type="ECO:0000256" key="8">
    <source>
        <dbReference type="ARBA" id="ARBA00022842"/>
    </source>
</evidence>
<dbReference type="GO" id="GO:0000272">
    <property type="term" value="P:polysaccharide catabolic process"/>
    <property type="evidence" value="ECO:0007669"/>
    <property type="project" value="InterPro"/>
</dbReference>
<evidence type="ECO:0000256" key="6">
    <source>
        <dbReference type="ARBA" id="ARBA00022801"/>
    </source>
</evidence>
<evidence type="ECO:0000256" key="3">
    <source>
        <dbReference type="ARBA" id="ARBA00005984"/>
    </source>
</evidence>
<evidence type="ECO:0000256" key="5">
    <source>
        <dbReference type="ARBA" id="ARBA00022723"/>
    </source>
</evidence>
<dbReference type="Proteomes" id="UP000029980">
    <property type="component" value="Chromosome"/>
</dbReference>
<dbReference type="SUPFAM" id="SSF53649">
    <property type="entry name" value="Alkaline phosphatase-like"/>
    <property type="match status" value="1"/>
</dbReference>
<organism evidence="9 10">
    <name type="scientific">Thermococcus eurythermalis</name>
    <dbReference type="NCBI Taxonomy" id="1505907"/>
    <lineage>
        <taxon>Archaea</taxon>
        <taxon>Methanobacteriati</taxon>
        <taxon>Methanobacteriota</taxon>
        <taxon>Thermococci</taxon>
        <taxon>Thermococcales</taxon>
        <taxon>Thermococcaceae</taxon>
        <taxon>Thermococcus</taxon>
    </lineage>
</organism>
<evidence type="ECO:0000256" key="1">
    <source>
        <dbReference type="ARBA" id="ARBA00001946"/>
    </source>
</evidence>
<accession>A0A097QS61</accession>
<dbReference type="PRINTS" id="PR00113">
    <property type="entry name" value="ALKPHPHTASE"/>
</dbReference>
<reference evidence="9 10" key="1">
    <citation type="journal article" date="2015" name="Int. J. Syst. Evol. Microbiol.">
        <title>Thermococcus eurythermalis sp. nov., a conditional piezophilic hyperthermophilic archaeon with a wide temperature range isolated from an oil-immersed chimney in the Guaymas Basin.</title>
        <authorList>
            <person name="Zhao W."/>
            <person name="Zeng X."/>
            <person name="Xiao X."/>
        </authorList>
    </citation>
    <scope>NUCLEOTIDE SEQUENCE [LARGE SCALE GENOMIC DNA]</scope>
    <source>
        <strain evidence="9 10">A501</strain>
    </source>
</reference>
<keyword evidence="5" id="KW-0479">Metal-binding</keyword>
<keyword evidence="7" id="KW-0862">Zinc</keyword>
<dbReference type="RefSeq" id="WP_050002288.1">
    <property type="nucleotide sequence ID" value="NZ_CP008887.1"/>
</dbReference>
<comment type="cofactor">
    <cofactor evidence="2">
        <name>Zn(2+)</name>
        <dbReference type="ChEBI" id="CHEBI:29105"/>
    </cofactor>
</comment>
<comment type="cofactor">
    <cofactor evidence="1">
        <name>Mg(2+)</name>
        <dbReference type="ChEBI" id="CHEBI:18420"/>
    </cofactor>
</comment>
<dbReference type="PANTHER" id="PTHR11596:SF5">
    <property type="entry name" value="ALKALINE PHOSPHATASE"/>
    <property type="match status" value="1"/>
</dbReference>
<dbReference type="PANTHER" id="PTHR11596">
    <property type="entry name" value="ALKALINE PHOSPHATASE"/>
    <property type="match status" value="1"/>
</dbReference>
<dbReference type="SUPFAM" id="SSF63446">
    <property type="entry name" value="Type I dockerin domain"/>
    <property type="match status" value="1"/>
</dbReference>
<evidence type="ECO:0000313" key="10">
    <source>
        <dbReference type="Proteomes" id="UP000029980"/>
    </source>
</evidence>
<name>A0A097QS61_9EURY</name>
<dbReference type="STRING" id="1505907.TEU_02540"/>
<dbReference type="AlphaFoldDB" id="A0A097QS61"/>
<dbReference type="InterPro" id="IPR018247">
    <property type="entry name" value="EF_Hand_1_Ca_BS"/>
</dbReference>
<protein>
    <submittedName>
        <fullName evidence="9">Alkaline phosphatase</fullName>
    </submittedName>
</protein>
<proteinExistence type="inferred from homology"/>
<dbReference type="KEGG" id="teu:TEU_02540"/>
<evidence type="ECO:0000256" key="2">
    <source>
        <dbReference type="ARBA" id="ARBA00001947"/>
    </source>
</evidence>
<dbReference type="Gene3D" id="1.10.1330.10">
    <property type="entry name" value="Dockerin domain"/>
    <property type="match status" value="1"/>
</dbReference>
<dbReference type="InterPro" id="IPR036439">
    <property type="entry name" value="Dockerin_dom_sf"/>
</dbReference>
<keyword evidence="6" id="KW-0378">Hydrolase</keyword>
<dbReference type="PROSITE" id="PS00123">
    <property type="entry name" value="ALKALINE_PHOSPHATASE"/>
    <property type="match status" value="1"/>
</dbReference>
<sequence length="498" mass="54100">MKGKSLVSGLLLGLLILSLISFQPSFAYSPHGGVKNIIILVGDGMGLGHVEITKLVYGHLNMENFPVTGFELTDSLSGEVTDSAAAGTAISTGAKTYNGMISVTNITGKIVNLTTLLEVAQELGKSTGLVTTTRITHATPAVFASHVPDRDMEGEIAKQLIMHKVNVLLGGGREKFDEKNLELAKKQGYKVVFTKEELEKVEGDYVLGLFAESHIPYVLDRKPDDVGLLEMAKKAISILEKNPSGFFLMVEGGRIDHAAHGNDVASVVAETKEFDDVVRYVLEYAKKRGDTLVIVLADHETGGLAIGLTYGNAIDEDAIRKIKASTLRMAKEVKAGSSVKEVLKRYAGFVPTEEEVKYIENALHSTNKYALSNAVADVINRRIGVGFTSYEHTGVPVPLLAYGPGAENFRGFLHHVDTARLVAKLMLFGRRNIPVTISSVSSVKGDITGDYRVDEKDAYVTLMMFLGEKVDNEIEKRVDIDNNGMVDLNDVMLILQEA</sequence>
<dbReference type="GO" id="GO:0004035">
    <property type="term" value="F:alkaline phosphatase activity"/>
    <property type="evidence" value="ECO:0007669"/>
    <property type="project" value="TreeGrafter"/>
</dbReference>
<dbReference type="GO" id="GO:0046872">
    <property type="term" value="F:metal ion binding"/>
    <property type="evidence" value="ECO:0007669"/>
    <property type="project" value="UniProtKB-KW"/>
</dbReference>
<comment type="similarity">
    <text evidence="3">Belongs to the alkaline phosphatase family.</text>
</comment>
<dbReference type="CDD" id="cd16012">
    <property type="entry name" value="ALP"/>
    <property type="match status" value="1"/>
</dbReference>
<evidence type="ECO:0000313" key="9">
    <source>
        <dbReference type="EMBL" id="AIU69308.1"/>
    </source>
</evidence>
<dbReference type="GeneID" id="25152311"/>
<keyword evidence="10" id="KW-1185">Reference proteome</keyword>
<dbReference type="HOGENOM" id="CLU_008539_6_2_2"/>
<dbReference type="InterPro" id="IPR018299">
    <property type="entry name" value="Alkaline_phosphatase_AS"/>
</dbReference>
<dbReference type="InterPro" id="IPR001952">
    <property type="entry name" value="Alkaline_phosphatase"/>
</dbReference>
<keyword evidence="4" id="KW-0597">Phosphoprotein</keyword>
<dbReference type="Pfam" id="PF00245">
    <property type="entry name" value="Alk_phosphatase"/>
    <property type="match status" value="1"/>
</dbReference>
<dbReference type="OrthoDB" id="212977at2157"/>
<evidence type="ECO:0000256" key="4">
    <source>
        <dbReference type="ARBA" id="ARBA00022553"/>
    </source>
</evidence>